<dbReference type="AlphaFoldDB" id="A0A6A5U186"/>
<reference evidence="1" key="1">
    <citation type="journal article" date="2020" name="Stud. Mycol.">
        <title>101 Dothideomycetes genomes: a test case for predicting lifestyles and emergence of pathogens.</title>
        <authorList>
            <person name="Haridas S."/>
            <person name="Albert R."/>
            <person name="Binder M."/>
            <person name="Bloem J."/>
            <person name="Labutti K."/>
            <person name="Salamov A."/>
            <person name="Andreopoulos B."/>
            <person name="Baker S."/>
            <person name="Barry K."/>
            <person name="Bills G."/>
            <person name="Bluhm B."/>
            <person name="Cannon C."/>
            <person name="Castanera R."/>
            <person name="Culley D."/>
            <person name="Daum C."/>
            <person name="Ezra D."/>
            <person name="Gonzalez J."/>
            <person name="Henrissat B."/>
            <person name="Kuo A."/>
            <person name="Liang C."/>
            <person name="Lipzen A."/>
            <person name="Lutzoni F."/>
            <person name="Magnuson J."/>
            <person name="Mondo S."/>
            <person name="Nolan M."/>
            <person name="Ohm R."/>
            <person name="Pangilinan J."/>
            <person name="Park H.-J."/>
            <person name="Ramirez L."/>
            <person name="Alfaro M."/>
            <person name="Sun H."/>
            <person name="Tritt A."/>
            <person name="Yoshinaga Y."/>
            <person name="Zwiers L.-H."/>
            <person name="Turgeon B."/>
            <person name="Goodwin S."/>
            <person name="Spatafora J."/>
            <person name="Crous P."/>
            <person name="Grigoriev I."/>
        </authorList>
    </citation>
    <scope>NUCLEOTIDE SEQUENCE</scope>
    <source>
        <strain evidence="1">CBS 675.92</strain>
    </source>
</reference>
<name>A0A6A5U186_9PLEO</name>
<proteinExistence type="predicted"/>
<dbReference type="EMBL" id="ML976988">
    <property type="protein sequence ID" value="KAF1958050.1"/>
    <property type="molecule type" value="Genomic_DNA"/>
</dbReference>
<sequence>MRCRHFVLQWHYQLTHPPGPSTHLHHVFCPLRCPKEQPNGLLGYQGHGLRLSSLPSLHLLRDLQCIQPNVDPHGRLFRALTDTLTVYPTPTPRKVFSSRISLLSQRMCHTLKHFQTGR</sequence>
<organism evidence="1 2">
    <name type="scientific">Byssothecium circinans</name>
    <dbReference type="NCBI Taxonomy" id="147558"/>
    <lineage>
        <taxon>Eukaryota</taxon>
        <taxon>Fungi</taxon>
        <taxon>Dikarya</taxon>
        <taxon>Ascomycota</taxon>
        <taxon>Pezizomycotina</taxon>
        <taxon>Dothideomycetes</taxon>
        <taxon>Pleosporomycetidae</taxon>
        <taxon>Pleosporales</taxon>
        <taxon>Massarineae</taxon>
        <taxon>Massarinaceae</taxon>
        <taxon>Byssothecium</taxon>
    </lineage>
</organism>
<gene>
    <name evidence="1" type="ORF">CC80DRAFT_39531</name>
</gene>
<accession>A0A6A5U186</accession>
<protein>
    <submittedName>
        <fullName evidence="1">Uncharacterized protein</fullName>
    </submittedName>
</protein>
<dbReference type="Proteomes" id="UP000800035">
    <property type="component" value="Unassembled WGS sequence"/>
</dbReference>
<evidence type="ECO:0000313" key="2">
    <source>
        <dbReference type="Proteomes" id="UP000800035"/>
    </source>
</evidence>
<keyword evidence="2" id="KW-1185">Reference proteome</keyword>
<evidence type="ECO:0000313" key="1">
    <source>
        <dbReference type="EMBL" id="KAF1958050.1"/>
    </source>
</evidence>